<evidence type="ECO:0000313" key="4">
    <source>
        <dbReference type="Proteomes" id="UP001597391"/>
    </source>
</evidence>
<keyword evidence="2" id="KW-0732">Signal</keyword>
<gene>
    <name evidence="3" type="ORF">ACFSYH_00885</name>
</gene>
<evidence type="ECO:0000313" key="3">
    <source>
        <dbReference type="EMBL" id="MFD2839130.1"/>
    </source>
</evidence>
<organism evidence="3 4">
    <name type="scientific">Populibacterium corticicola</name>
    <dbReference type="NCBI Taxonomy" id="1812826"/>
    <lineage>
        <taxon>Bacteria</taxon>
        <taxon>Bacillati</taxon>
        <taxon>Actinomycetota</taxon>
        <taxon>Actinomycetes</taxon>
        <taxon>Micrococcales</taxon>
        <taxon>Jonesiaceae</taxon>
        <taxon>Populibacterium</taxon>
    </lineage>
</organism>
<evidence type="ECO:0008006" key="5">
    <source>
        <dbReference type="Google" id="ProtNLM"/>
    </source>
</evidence>
<evidence type="ECO:0000256" key="1">
    <source>
        <dbReference type="SAM" id="MobiDB-lite"/>
    </source>
</evidence>
<name>A0ABW5XB03_9MICO</name>
<keyword evidence="4" id="KW-1185">Reference proteome</keyword>
<feature type="signal peptide" evidence="2">
    <location>
        <begin position="1"/>
        <end position="24"/>
    </location>
</feature>
<dbReference type="EMBL" id="JBHUOP010000001">
    <property type="protein sequence ID" value="MFD2839130.1"/>
    <property type="molecule type" value="Genomic_DNA"/>
</dbReference>
<protein>
    <recommendedName>
        <fullName evidence="5">DUF4878 domain-containing protein</fullName>
    </recommendedName>
</protein>
<comment type="caution">
    <text evidence="3">The sequence shown here is derived from an EMBL/GenBank/DDBJ whole genome shotgun (WGS) entry which is preliminary data.</text>
</comment>
<proteinExistence type="predicted"/>
<feature type="region of interest" description="Disordered" evidence="1">
    <location>
        <begin position="133"/>
        <end position="154"/>
    </location>
</feature>
<feature type="chain" id="PRO_5047542127" description="DUF4878 domain-containing protein" evidence="2">
    <location>
        <begin position="25"/>
        <end position="154"/>
    </location>
</feature>
<reference evidence="4" key="1">
    <citation type="journal article" date="2019" name="Int. J. Syst. Evol. Microbiol.">
        <title>The Global Catalogue of Microorganisms (GCM) 10K type strain sequencing project: providing services to taxonomists for standard genome sequencing and annotation.</title>
        <authorList>
            <consortium name="The Broad Institute Genomics Platform"/>
            <consortium name="The Broad Institute Genome Sequencing Center for Infectious Disease"/>
            <person name="Wu L."/>
            <person name="Ma J."/>
        </authorList>
    </citation>
    <scope>NUCLEOTIDE SEQUENCE [LARGE SCALE GENOMIC DNA]</scope>
    <source>
        <strain evidence="4">KCTC 33576</strain>
    </source>
</reference>
<dbReference type="PROSITE" id="PS51257">
    <property type="entry name" value="PROKAR_LIPOPROTEIN"/>
    <property type="match status" value="1"/>
</dbReference>
<dbReference type="RefSeq" id="WP_377464555.1">
    <property type="nucleotide sequence ID" value="NZ_JBHUOP010000001.1"/>
</dbReference>
<sequence>MSRAVVSLTVAVSAVITGCSSVSAGCGAGTESPEAGFSAFLSAVVEEDVDLACTVLPSGTTPEQAQQEIDHYRSLGITSEDINTFTGEQMGSGYAAALKLPDVAEPAPIQLLSETRGRWIWAKGHWTITPVTYSIPDDTPPDSTPSQESTVPSS</sequence>
<accession>A0ABW5XB03</accession>
<feature type="compositionally biased region" description="Low complexity" evidence="1">
    <location>
        <begin position="144"/>
        <end position="154"/>
    </location>
</feature>
<dbReference type="Proteomes" id="UP001597391">
    <property type="component" value="Unassembled WGS sequence"/>
</dbReference>
<evidence type="ECO:0000256" key="2">
    <source>
        <dbReference type="SAM" id="SignalP"/>
    </source>
</evidence>